<dbReference type="EMBL" id="JABBWM010000316">
    <property type="protein sequence ID" value="KAG2082781.1"/>
    <property type="molecule type" value="Genomic_DNA"/>
</dbReference>
<keyword evidence="3" id="KW-1185">Reference proteome</keyword>
<evidence type="ECO:0000313" key="3">
    <source>
        <dbReference type="Proteomes" id="UP000823399"/>
    </source>
</evidence>
<dbReference type="OrthoDB" id="2644425at2759"/>
<gene>
    <name evidence="2" type="ORF">F5147DRAFT_783175</name>
</gene>
<organism evidence="2 3">
    <name type="scientific">Suillus discolor</name>
    <dbReference type="NCBI Taxonomy" id="1912936"/>
    <lineage>
        <taxon>Eukaryota</taxon>
        <taxon>Fungi</taxon>
        <taxon>Dikarya</taxon>
        <taxon>Basidiomycota</taxon>
        <taxon>Agaricomycotina</taxon>
        <taxon>Agaricomycetes</taxon>
        <taxon>Agaricomycetidae</taxon>
        <taxon>Boletales</taxon>
        <taxon>Suillineae</taxon>
        <taxon>Suillaceae</taxon>
        <taxon>Suillus</taxon>
    </lineage>
</organism>
<evidence type="ECO:0000313" key="2">
    <source>
        <dbReference type="EMBL" id="KAG2082781.1"/>
    </source>
</evidence>
<feature type="compositionally biased region" description="Polar residues" evidence="1">
    <location>
        <begin position="134"/>
        <end position="146"/>
    </location>
</feature>
<reference evidence="2" key="1">
    <citation type="journal article" date="2020" name="New Phytol.">
        <title>Comparative genomics reveals dynamic genome evolution in host specialist ectomycorrhizal fungi.</title>
        <authorList>
            <person name="Lofgren L.A."/>
            <person name="Nguyen N.H."/>
            <person name="Vilgalys R."/>
            <person name="Ruytinx J."/>
            <person name="Liao H.L."/>
            <person name="Branco S."/>
            <person name="Kuo A."/>
            <person name="LaButti K."/>
            <person name="Lipzen A."/>
            <person name="Andreopoulos W."/>
            <person name="Pangilinan J."/>
            <person name="Riley R."/>
            <person name="Hundley H."/>
            <person name="Na H."/>
            <person name="Barry K."/>
            <person name="Grigoriev I.V."/>
            <person name="Stajich J.E."/>
            <person name="Kennedy P.G."/>
        </authorList>
    </citation>
    <scope>NUCLEOTIDE SEQUENCE</scope>
    <source>
        <strain evidence="2">FC423</strain>
    </source>
</reference>
<protein>
    <submittedName>
        <fullName evidence="2">Uncharacterized protein</fullName>
    </submittedName>
</protein>
<name>A0A9P7ERP2_9AGAM</name>
<evidence type="ECO:0000256" key="1">
    <source>
        <dbReference type="SAM" id="MobiDB-lite"/>
    </source>
</evidence>
<proteinExistence type="predicted"/>
<dbReference type="GeneID" id="64705065"/>
<dbReference type="RefSeq" id="XP_041284334.1">
    <property type="nucleotide sequence ID" value="XM_041442806.1"/>
</dbReference>
<feature type="region of interest" description="Disordered" evidence="1">
    <location>
        <begin position="101"/>
        <end position="151"/>
    </location>
</feature>
<dbReference type="AlphaFoldDB" id="A0A9P7ERP2"/>
<accession>A0A9P7ERP2</accession>
<sequence>MSIKFEFQLWWLRWPGESGIAVSDVQDFAVHGVSVTDIDMPSAPNAPPLQQIHLFPAIPYPLDTLSLAITYLSSPNFQLDELESLLSSRFLSLDEGPDFTPTLAKNQQHDSLTGLPEFGSMVSEEDDNFPVTPDSKQSGGHTSSTPESKKHAKLYHPYSHWRLLSGDRYHDCAEQIWRRQSCHQYSEGMSIEDQEALSRAIKDMSPHTFHCAIHYKEAVRETLRMEYLYRGWLLETSRRLNIFNESLHHETETEFGKVDQELQWLVHVLVDRGELPRTTDDVQYITAA</sequence>
<comment type="caution">
    <text evidence="2">The sequence shown here is derived from an EMBL/GenBank/DDBJ whole genome shotgun (WGS) entry which is preliminary data.</text>
</comment>
<dbReference type="Proteomes" id="UP000823399">
    <property type="component" value="Unassembled WGS sequence"/>
</dbReference>